<protein>
    <submittedName>
        <fullName evidence="2">Phage portal protein</fullName>
    </submittedName>
</protein>
<dbReference type="AlphaFoldDB" id="A0A5P8M408"/>
<name>A0A5P8M408_9LACO</name>
<dbReference type="InterPro" id="IPR006427">
    <property type="entry name" value="Portal_HK97"/>
</dbReference>
<feature type="region of interest" description="Disordered" evidence="1">
    <location>
        <begin position="379"/>
        <end position="402"/>
    </location>
</feature>
<accession>A0A5P8M408</accession>
<evidence type="ECO:0000313" key="3">
    <source>
        <dbReference type="Proteomes" id="UP000326779"/>
    </source>
</evidence>
<feature type="compositionally biased region" description="Polar residues" evidence="1">
    <location>
        <begin position="383"/>
        <end position="393"/>
    </location>
</feature>
<sequence>MFFGFLKPQVDDKAEPEYQSVLESVGADSLDSLLIDPKSYVSANKALANSDLYTTIYQLSADLATCYMTASQPRTQTLLDHPSATTNRHAFWQAMAAQMLLDGNAYAYIWRNQLTGQPVRFEYLRPSQVSVFLLNDGTGLSYSVSFDEPDVPPIYNAPQSDMLHFRLLGVGNGGQVGRSPLLALQNELNIKATANNLTLSALAKAITSNGTLTVTNGSLLNVKEKIAMSKGFMQQVKSSDGPVVLDDLTKYDPLQVNSDVSQLLSSTDWTSKQIAKAYTIPDSYLNGQGDQQSSLAMIEGMYANSLNRYARAFASEINDKLSADVDIDVQPAIDQDRSTYLTNVGAAVKNGAISGKTADWLLRYIGFLPKDAPAYTAPVAQPIQIQQTPTKGGNNEDDSSSD</sequence>
<proteinExistence type="predicted"/>
<evidence type="ECO:0000256" key="1">
    <source>
        <dbReference type="SAM" id="MobiDB-lite"/>
    </source>
</evidence>
<reference evidence="2 3" key="1">
    <citation type="submission" date="2019-10" db="EMBL/GenBank/DDBJ databases">
        <title>The completed genome of Lactobacillus harbinensis M1.</title>
        <authorList>
            <person name="Zheng Y."/>
        </authorList>
    </citation>
    <scope>NUCLEOTIDE SEQUENCE [LARGE SCALE GENOMIC DNA]</scope>
    <source>
        <strain evidence="2 3">M1</strain>
    </source>
</reference>
<gene>
    <name evidence="2" type="ORF">D1010_07305</name>
</gene>
<organism evidence="2 3">
    <name type="scientific">Schleiferilactobacillus harbinensis</name>
    <dbReference type="NCBI Taxonomy" id="304207"/>
    <lineage>
        <taxon>Bacteria</taxon>
        <taxon>Bacillati</taxon>
        <taxon>Bacillota</taxon>
        <taxon>Bacilli</taxon>
        <taxon>Lactobacillales</taxon>
        <taxon>Lactobacillaceae</taxon>
        <taxon>Schleiferilactobacillus</taxon>
    </lineage>
</organism>
<dbReference type="RefSeq" id="WP_152260620.1">
    <property type="nucleotide sequence ID" value="NZ_CP045143.1"/>
</dbReference>
<dbReference type="Pfam" id="PF04860">
    <property type="entry name" value="Phage_portal"/>
    <property type="match status" value="1"/>
</dbReference>
<dbReference type="KEGG" id="lhb:D1010_07305"/>
<evidence type="ECO:0000313" key="2">
    <source>
        <dbReference type="EMBL" id="QFR23220.1"/>
    </source>
</evidence>
<dbReference type="InterPro" id="IPR006944">
    <property type="entry name" value="Phage/GTA_portal"/>
</dbReference>
<dbReference type="NCBIfam" id="TIGR01537">
    <property type="entry name" value="portal_HK97"/>
    <property type="match status" value="1"/>
</dbReference>
<dbReference type="EMBL" id="CP045143">
    <property type="protein sequence ID" value="QFR23220.1"/>
    <property type="molecule type" value="Genomic_DNA"/>
</dbReference>
<dbReference type="Proteomes" id="UP000326779">
    <property type="component" value="Chromosome"/>
</dbReference>